<sequence>MPIIRIWNTIRAPPSRSLDLRFSKRIGKCENKITATVGGFFLGKTNPLYQFTSLMVAKLLKGDITPDRAE</sequence>
<proteinExistence type="predicted"/>
<keyword evidence="2" id="KW-1185">Reference proteome</keyword>
<organism evidence="1 2">
    <name type="scientific">Corynebacterium durum F0235</name>
    <dbReference type="NCBI Taxonomy" id="1035195"/>
    <lineage>
        <taxon>Bacteria</taxon>
        <taxon>Bacillati</taxon>
        <taxon>Actinomycetota</taxon>
        <taxon>Actinomycetes</taxon>
        <taxon>Mycobacteriales</taxon>
        <taxon>Corynebacteriaceae</taxon>
        <taxon>Corynebacterium</taxon>
    </lineage>
</organism>
<reference evidence="1 2" key="1">
    <citation type="submission" date="2012-05" db="EMBL/GenBank/DDBJ databases">
        <authorList>
            <person name="Weinstock G."/>
            <person name="Sodergren E."/>
            <person name="Lobos E.A."/>
            <person name="Fulton L."/>
            <person name="Fulton R."/>
            <person name="Courtney L."/>
            <person name="Fronick C."/>
            <person name="O'Laughlin M."/>
            <person name="Godfrey J."/>
            <person name="Wilson R.M."/>
            <person name="Miner T."/>
            <person name="Farmer C."/>
            <person name="Delehaunty K."/>
            <person name="Cordes M."/>
            <person name="Minx P."/>
            <person name="Tomlinson C."/>
            <person name="Chen J."/>
            <person name="Wollam A."/>
            <person name="Pepin K.H."/>
            <person name="Bhonagiri V."/>
            <person name="Zhang X."/>
            <person name="Suruliraj S."/>
            <person name="Warren W."/>
            <person name="Mitreva M."/>
            <person name="Mardis E.R."/>
            <person name="Wilson R.K."/>
        </authorList>
    </citation>
    <scope>NUCLEOTIDE SEQUENCE [LARGE SCALE GENOMIC DNA]</scope>
    <source>
        <strain evidence="1 2">F0235</strain>
    </source>
</reference>
<comment type="caution">
    <text evidence="1">The sequence shown here is derived from an EMBL/GenBank/DDBJ whole genome shotgun (WGS) entry which is preliminary data.</text>
</comment>
<accession>L1MKU4</accession>
<evidence type="ECO:0000313" key="2">
    <source>
        <dbReference type="Proteomes" id="UP000010445"/>
    </source>
</evidence>
<dbReference type="EMBL" id="AMEM01000011">
    <property type="protein sequence ID" value="EKX91561.1"/>
    <property type="molecule type" value="Genomic_DNA"/>
</dbReference>
<dbReference type="STRING" id="1035195.HMPREF9997_00631"/>
<dbReference type="Proteomes" id="UP000010445">
    <property type="component" value="Unassembled WGS sequence"/>
</dbReference>
<name>L1MKU4_9CORY</name>
<evidence type="ECO:0000313" key="1">
    <source>
        <dbReference type="EMBL" id="EKX91561.1"/>
    </source>
</evidence>
<dbReference type="HOGENOM" id="CLU_2750910_0_0_11"/>
<protein>
    <submittedName>
        <fullName evidence="1">Uncharacterized protein</fullName>
    </submittedName>
</protein>
<gene>
    <name evidence="1" type="ORF">HMPREF9997_00631</name>
</gene>
<dbReference type="AlphaFoldDB" id="L1MKU4"/>